<evidence type="ECO:0000256" key="2">
    <source>
        <dbReference type="ARBA" id="ARBA00022737"/>
    </source>
</evidence>
<feature type="domain" description="Gnk2-homologous" evidence="5">
    <location>
        <begin position="516"/>
        <end position="626"/>
    </location>
</feature>
<protein>
    <recommendedName>
        <fullName evidence="5">Gnk2-homologous domain-containing protein</fullName>
    </recommendedName>
</protein>
<dbReference type="InterPro" id="IPR002902">
    <property type="entry name" value="GNK2"/>
</dbReference>
<feature type="transmembrane region" description="Helical" evidence="4">
    <location>
        <begin position="940"/>
        <end position="961"/>
    </location>
</feature>
<proteinExistence type="predicted"/>
<sequence>MMELRPSFIECVISTPDGGELNRTVEPIFTRLIDEVTSRNSAQYFAVGEGSYFEYQKVYCLVQCTPDISRVQCKECLMNALNYTLQCANSSSGLGSYHNGPSCQTRYGVFPFFDLSSSSRHPVQPTASPPISPQLRTSNIGGTKEFIVRKDYICDDTKGTYTSNGTFSSNLKLAFSNLTTLSSSRIFSNITIGSDAADNVYALYDCRNDISLDLCHRCIEDAIKSILDLCNDQPKEAIVFYEECMLRYANRMIFSTMELTPNYTNCDLVYYTNRDIKEAIKSTLKSLVDEATKESKSSSYYFASKPMIRIVDRYFYFLVQCTPDLSRVQCKECLTNALNFTVESCASDHRLGGHITGPSCEMRYEDKLFFNVSSSNHNYTPRPVKTMSTLTMILLIETEEFSRLNFECDYDKGTYSSNSTFRVNLELAFSNLTALSSSRMFSNVTVGSDADEANKVYALFDCRNDISLDKCHRCIKFAVNNTLDLDRCIYQPKDGVAMYEECTLHYANRMTFSTMELTPNYTYCDSFMFINRPIKMDIKSNLKSLIDEATMNSSSSSNFAIKYVNYTVEEDFYFLVQCTPDLSRVQCKECLTDALNYTVELCGSEDRLGGRIEGPSCKMRYSVDPFFNVSSSVLISTYVTPPPDDHDNLSSDLSPMSSTPVLPPPSTPSEGGRRPSIFCLYCVSSITQATEEEFVRNDWECDDTKGTYTSNGTFSLNLKLAFSNLTALSSSRIFSNVTVGSDDDEANKVYALYDCRNDIPLDKCHRCIEDAIESILDLCNDQPKEAIVIYEECMLRYANRTIFSAMELTPNYTSCALEYYTNRMIKVAIKSNLETLMSKATKEGSSLLSNFATKYVSDIVGDRFFYFLVQCTPDLSKVECKECLTDALNFTVDSCASYNRLGGQIKGPSCQMRYDVKRFFNVSSSDYSSTPMSSKSKAKLSFLIVIICVVFVFALLVKIICRRKS</sequence>
<feature type="domain" description="Gnk2-homologous" evidence="5">
    <location>
        <begin position="149"/>
        <end position="253"/>
    </location>
</feature>
<evidence type="ECO:0000256" key="4">
    <source>
        <dbReference type="SAM" id="Phobius"/>
    </source>
</evidence>
<feature type="domain" description="Gnk2-homologous" evidence="5">
    <location>
        <begin position="696"/>
        <end position="802"/>
    </location>
</feature>
<evidence type="ECO:0000256" key="3">
    <source>
        <dbReference type="SAM" id="MobiDB-lite"/>
    </source>
</evidence>
<keyword evidence="4" id="KW-0812">Transmembrane</keyword>
<evidence type="ECO:0000313" key="7">
    <source>
        <dbReference type="Proteomes" id="UP000596660"/>
    </source>
</evidence>
<dbReference type="PROSITE" id="PS51473">
    <property type="entry name" value="GNK2"/>
    <property type="match status" value="7"/>
</dbReference>
<dbReference type="Gramene" id="AUR62009192-RA">
    <property type="protein sequence ID" value="AUR62009192-RA:cds"/>
    <property type="gene ID" value="AUR62009192"/>
</dbReference>
<feature type="domain" description="Gnk2-homologous" evidence="5">
    <location>
        <begin position="259"/>
        <end position="369"/>
    </location>
</feature>
<evidence type="ECO:0000256" key="1">
    <source>
        <dbReference type="ARBA" id="ARBA00022729"/>
    </source>
</evidence>
<dbReference type="PANTHER" id="PTHR32099">
    <property type="entry name" value="CYSTEINE-RICH REPEAT SECRETORY PROTEIN"/>
    <property type="match status" value="1"/>
</dbReference>
<dbReference type="Proteomes" id="UP000596660">
    <property type="component" value="Unplaced"/>
</dbReference>
<keyword evidence="4" id="KW-1133">Transmembrane helix</keyword>
<feature type="domain" description="Gnk2-homologous" evidence="5">
    <location>
        <begin position="3"/>
        <end position="112"/>
    </location>
</feature>
<feature type="region of interest" description="Disordered" evidence="3">
    <location>
        <begin position="645"/>
        <end position="672"/>
    </location>
</feature>
<evidence type="ECO:0000259" key="5">
    <source>
        <dbReference type="PROSITE" id="PS51473"/>
    </source>
</evidence>
<keyword evidence="2" id="KW-0677">Repeat</keyword>
<dbReference type="PANTHER" id="PTHR32099:SF51">
    <property type="entry name" value="CYSTEINE-RICH RECEPTOR-LIKE PROTEIN KINASE 25 ISOFORM X1"/>
    <property type="match status" value="1"/>
</dbReference>
<dbReference type="InterPro" id="IPR038408">
    <property type="entry name" value="GNK2_sf"/>
</dbReference>
<accession>A0A803LBF3</accession>
<keyword evidence="1" id="KW-0732">Signal</keyword>
<dbReference type="EnsemblPlants" id="AUR62009192-RA">
    <property type="protein sequence ID" value="AUR62009192-RA:cds"/>
    <property type="gene ID" value="AUR62009192"/>
</dbReference>
<feature type="domain" description="Gnk2-homologous" evidence="5">
    <location>
        <begin position="403"/>
        <end position="511"/>
    </location>
</feature>
<name>A0A803LBF3_CHEQI</name>
<organism evidence="6 7">
    <name type="scientific">Chenopodium quinoa</name>
    <name type="common">Quinoa</name>
    <dbReference type="NCBI Taxonomy" id="63459"/>
    <lineage>
        <taxon>Eukaryota</taxon>
        <taxon>Viridiplantae</taxon>
        <taxon>Streptophyta</taxon>
        <taxon>Embryophyta</taxon>
        <taxon>Tracheophyta</taxon>
        <taxon>Spermatophyta</taxon>
        <taxon>Magnoliopsida</taxon>
        <taxon>eudicotyledons</taxon>
        <taxon>Gunneridae</taxon>
        <taxon>Pentapetalae</taxon>
        <taxon>Caryophyllales</taxon>
        <taxon>Chenopodiaceae</taxon>
        <taxon>Chenopodioideae</taxon>
        <taxon>Atripliceae</taxon>
        <taxon>Chenopodium</taxon>
    </lineage>
</organism>
<keyword evidence="7" id="KW-1185">Reference proteome</keyword>
<keyword evidence="4" id="KW-0472">Membrane</keyword>
<dbReference type="CDD" id="cd23509">
    <property type="entry name" value="Gnk2-like"/>
    <property type="match status" value="7"/>
</dbReference>
<dbReference type="Gene3D" id="3.30.430.20">
    <property type="entry name" value="Gnk2 domain, C-X8-C-X2-C motif"/>
    <property type="match status" value="7"/>
</dbReference>
<evidence type="ECO:0000313" key="6">
    <source>
        <dbReference type="EnsemblPlants" id="AUR62009192-RA:cds"/>
    </source>
</evidence>
<feature type="domain" description="Gnk2-homologous" evidence="5">
    <location>
        <begin position="808"/>
        <end position="919"/>
    </location>
</feature>
<dbReference type="AlphaFoldDB" id="A0A803LBF3"/>
<reference evidence="6" key="1">
    <citation type="journal article" date="2017" name="Nature">
        <title>The genome of Chenopodium quinoa.</title>
        <authorList>
            <person name="Jarvis D.E."/>
            <person name="Ho Y.S."/>
            <person name="Lightfoot D.J."/>
            <person name="Schmoeckel S.M."/>
            <person name="Li B."/>
            <person name="Borm T.J.A."/>
            <person name="Ohyanagi H."/>
            <person name="Mineta K."/>
            <person name="Michell C.T."/>
            <person name="Saber N."/>
            <person name="Kharbatia N.M."/>
            <person name="Rupper R.R."/>
            <person name="Sharp A.R."/>
            <person name="Dally N."/>
            <person name="Boughton B.A."/>
            <person name="Woo Y.H."/>
            <person name="Gao G."/>
            <person name="Schijlen E.G.W.M."/>
            <person name="Guo X."/>
            <person name="Momin A.A."/>
            <person name="Negrao S."/>
            <person name="Al-Babili S."/>
            <person name="Gehring C."/>
            <person name="Roessner U."/>
            <person name="Jung C."/>
            <person name="Murphy K."/>
            <person name="Arold S.T."/>
            <person name="Gojobori T."/>
            <person name="van der Linden C.G."/>
            <person name="van Loo E.N."/>
            <person name="Jellen E.N."/>
            <person name="Maughan P.J."/>
            <person name="Tester M."/>
        </authorList>
    </citation>
    <scope>NUCLEOTIDE SEQUENCE [LARGE SCALE GENOMIC DNA]</scope>
    <source>
        <strain evidence="6">cv. PI 614886</strain>
    </source>
</reference>
<reference evidence="6" key="2">
    <citation type="submission" date="2021-03" db="UniProtKB">
        <authorList>
            <consortium name="EnsemblPlants"/>
        </authorList>
    </citation>
    <scope>IDENTIFICATION</scope>
</reference>
<dbReference type="Pfam" id="PF01657">
    <property type="entry name" value="Stress-antifung"/>
    <property type="match status" value="7"/>
</dbReference>